<evidence type="ECO:0000313" key="3">
    <source>
        <dbReference type="Proteomes" id="UP000053342"/>
    </source>
</evidence>
<dbReference type="VEuPathDB" id="FungiDB:PV06_11515"/>
<dbReference type="Gene3D" id="3.40.50.720">
    <property type="entry name" value="NAD(P)-binding Rossmann-like Domain"/>
    <property type="match status" value="1"/>
</dbReference>
<feature type="domain" description="NAD-dependent epimerase/dehydratase" evidence="1">
    <location>
        <begin position="298"/>
        <end position="404"/>
    </location>
</feature>
<evidence type="ECO:0000313" key="2">
    <source>
        <dbReference type="EMBL" id="KIW36185.1"/>
    </source>
</evidence>
<keyword evidence="3" id="KW-1185">Reference proteome</keyword>
<dbReference type="GO" id="GO:0005975">
    <property type="term" value="P:carbohydrate metabolic process"/>
    <property type="evidence" value="ECO:0007669"/>
    <property type="project" value="InterPro"/>
</dbReference>
<dbReference type="PANTHER" id="PTHR34987:SF2">
    <property type="entry name" value="B, PUTATIVE (AFU_ORTHOLOGUE AFUA_7G05040)-RELATED"/>
    <property type="match status" value="1"/>
</dbReference>
<dbReference type="STRING" id="215243.A0A0D2D1U7"/>
<evidence type="ECO:0000259" key="1">
    <source>
        <dbReference type="Pfam" id="PF01370"/>
    </source>
</evidence>
<dbReference type="Gene3D" id="1.50.10.10">
    <property type="match status" value="1"/>
</dbReference>
<name>A0A0D2D1U7_9EURO</name>
<dbReference type="OrthoDB" id="6503935at2759"/>
<gene>
    <name evidence="2" type="ORF">PV06_11515</name>
</gene>
<dbReference type="Proteomes" id="UP000053342">
    <property type="component" value="Unassembled WGS sequence"/>
</dbReference>
<dbReference type="InterPro" id="IPR012341">
    <property type="entry name" value="6hp_glycosidase-like_sf"/>
</dbReference>
<dbReference type="GeneID" id="27363589"/>
<dbReference type="InterPro" id="IPR001509">
    <property type="entry name" value="Epimerase_deHydtase"/>
</dbReference>
<dbReference type="SUPFAM" id="SSF51735">
    <property type="entry name" value="NAD(P)-binding Rossmann-fold domains"/>
    <property type="match status" value="1"/>
</dbReference>
<dbReference type="HOGENOM" id="CLU_576219_0_0_1"/>
<sequence length="474" mass="53454">MDSTYSTKSDYVVWALLTLRNTVRTASPGLTVIGIVEAGTDVVDLTSRQDWQAQVDNSILLPTGLIDDVSLHGILYSLDLQADIHSTAFLRWTFEAAQQSQIKLKITYSEGYKLEPRPYPFFRTKADRLDSTNGHLIGPYDEVVLDLTERQTVTYEPFWFRTFRVMCLEITVGRMPVDMVSFKAKQVNYPLDVKVSWKQPEGVDSDNIWKVSIRTLRNCMFDAYSDCPFYEQLQYSGDSRSVGVFHYLLDLETTDSCIKNSQTSRHPSPSKASHKLASRHMCLSSLPVSHFIGYCNGARYIGSFTVLDLVKSGFEVIVVDNLSIASEKVFNRLEQLSGEIVKFYKTDVTDPAGLAKTFVDNPGLYPVIHPAALKAVAESRIIPLEYYYNNVGGTITLLRCIVRHSSIDSFTARARQCTVMLPDSKTWFQSRRNVHSRLSSFATAGKGRPWAKKALPLRLPSSKGTCCVVLERHY</sequence>
<dbReference type="InterPro" id="IPR036291">
    <property type="entry name" value="NAD(P)-bd_dom_sf"/>
</dbReference>
<dbReference type="PANTHER" id="PTHR34987">
    <property type="entry name" value="C, PUTATIVE (AFU_ORTHOLOGUE AFUA_3G02880)-RELATED"/>
    <property type="match status" value="1"/>
</dbReference>
<proteinExistence type="predicted"/>
<accession>A0A0D2D1U7</accession>
<dbReference type="RefSeq" id="XP_016256401.1">
    <property type="nucleotide sequence ID" value="XM_016413205.1"/>
</dbReference>
<dbReference type="EMBL" id="KN847369">
    <property type="protein sequence ID" value="KIW36185.1"/>
    <property type="molecule type" value="Genomic_DNA"/>
</dbReference>
<organism evidence="2 3">
    <name type="scientific">Exophiala oligosperma</name>
    <dbReference type="NCBI Taxonomy" id="215243"/>
    <lineage>
        <taxon>Eukaryota</taxon>
        <taxon>Fungi</taxon>
        <taxon>Dikarya</taxon>
        <taxon>Ascomycota</taxon>
        <taxon>Pezizomycotina</taxon>
        <taxon>Eurotiomycetes</taxon>
        <taxon>Chaetothyriomycetidae</taxon>
        <taxon>Chaetothyriales</taxon>
        <taxon>Herpotrichiellaceae</taxon>
        <taxon>Exophiala</taxon>
    </lineage>
</organism>
<dbReference type="AlphaFoldDB" id="A0A0D2D1U7"/>
<reference evidence="2 3" key="1">
    <citation type="submission" date="2015-01" db="EMBL/GenBank/DDBJ databases">
        <title>The Genome Sequence of Exophiala oligosperma CBS72588.</title>
        <authorList>
            <consortium name="The Broad Institute Genomics Platform"/>
            <person name="Cuomo C."/>
            <person name="de Hoog S."/>
            <person name="Gorbushina A."/>
            <person name="Stielow B."/>
            <person name="Teixiera M."/>
            <person name="Abouelleil A."/>
            <person name="Chapman S.B."/>
            <person name="Priest M."/>
            <person name="Young S.K."/>
            <person name="Wortman J."/>
            <person name="Nusbaum C."/>
            <person name="Birren B."/>
        </authorList>
    </citation>
    <scope>NUCLEOTIDE SEQUENCE [LARGE SCALE GENOMIC DNA]</scope>
    <source>
        <strain evidence="2 3">CBS 72588</strain>
    </source>
</reference>
<dbReference type="Pfam" id="PF01370">
    <property type="entry name" value="Epimerase"/>
    <property type="match status" value="1"/>
</dbReference>
<protein>
    <submittedName>
        <fullName evidence="2">GAL10 protein</fullName>
    </submittedName>
</protein>